<dbReference type="InterPro" id="IPR056912">
    <property type="entry name" value="Phage_JBD30_tail_term-like"/>
</dbReference>
<dbReference type="AlphaFoldDB" id="A0A7X5ANU3"/>
<evidence type="ECO:0008006" key="3">
    <source>
        <dbReference type="Google" id="ProtNLM"/>
    </source>
</evidence>
<comment type="caution">
    <text evidence="1">The sequence shown here is derived from an EMBL/GenBank/DDBJ whole genome shotgun (WGS) entry which is preliminary data.</text>
</comment>
<evidence type="ECO:0000313" key="2">
    <source>
        <dbReference type="Proteomes" id="UP000487929"/>
    </source>
</evidence>
<protein>
    <recommendedName>
        <fullName evidence="3">DUF3168 domain-containing protein</fullName>
    </recommendedName>
</protein>
<dbReference type="RefSeq" id="WP_161430252.1">
    <property type="nucleotide sequence ID" value="NZ_WUTT01000001.1"/>
</dbReference>
<name>A0A7X5ANU3_9GAMM</name>
<evidence type="ECO:0000313" key="1">
    <source>
        <dbReference type="EMBL" id="NAW33243.1"/>
    </source>
</evidence>
<dbReference type="EMBL" id="WUTT01000001">
    <property type="protein sequence ID" value="NAW33243.1"/>
    <property type="molecule type" value="Genomic_DNA"/>
</dbReference>
<sequence length="158" mass="16848">MSQALHHDDYLVAEGLILDRLEAELSDLAGLKVLSAADLAGVTEGAQHTPALHVIYMGDAVPGGEQVDEGNYHVLRQRWMVVVAVRNARHQRTGQAAREAAGPLLSRAIQALSGWRPGQGLGSLVRVSAPAPAFTPGGFGYFPLQFETVLMTRAPSVD</sequence>
<gene>
    <name evidence="1" type="ORF">GRB96_02240</name>
</gene>
<accession>A0A7X5ANU3</accession>
<proteinExistence type="predicted"/>
<dbReference type="OrthoDB" id="8812168at2"/>
<dbReference type="Proteomes" id="UP000487929">
    <property type="component" value="Unassembled WGS sequence"/>
</dbReference>
<dbReference type="Pfam" id="PF23840">
    <property type="entry name" value="Phage_tail_terminator"/>
    <property type="match status" value="1"/>
</dbReference>
<reference evidence="1 2" key="1">
    <citation type="submission" date="2019-12" db="EMBL/GenBank/DDBJ databases">
        <title>Draft genome sequencing of Halomonas alimentaria DSM 15356.</title>
        <authorList>
            <person name="Pandiyan K."/>
            <person name="Kushwaha P."/>
            <person name="Gowdham M."/>
            <person name="Chakdar H."/>
            <person name="Singh A."/>
            <person name="Kumar M."/>
            <person name="Saxena A.K."/>
        </authorList>
    </citation>
    <scope>NUCLEOTIDE SEQUENCE [LARGE SCALE GENOMIC DNA]</scope>
    <source>
        <strain evidence="1 2">DSM 15356</strain>
    </source>
</reference>
<keyword evidence="2" id="KW-1185">Reference proteome</keyword>
<organism evidence="1 2">
    <name type="scientific">Halomonas alimentaria</name>
    <dbReference type="NCBI Taxonomy" id="147248"/>
    <lineage>
        <taxon>Bacteria</taxon>
        <taxon>Pseudomonadati</taxon>
        <taxon>Pseudomonadota</taxon>
        <taxon>Gammaproteobacteria</taxon>
        <taxon>Oceanospirillales</taxon>
        <taxon>Halomonadaceae</taxon>
        <taxon>Halomonas</taxon>
    </lineage>
</organism>